<feature type="transmembrane region" description="Helical" evidence="6">
    <location>
        <begin position="124"/>
        <end position="142"/>
    </location>
</feature>
<feature type="transmembrane region" description="Helical" evidence="6">
    <location>
        <begin position="96"/>
        <end position="117"/>
    </location>
</feature>
<comment type="subcellular location">
    <subcellularLocation>
        <location evidence="1">Membrane</location>
        <topology evidence="1">Multi-pass membrane protein</topology>
    </subcellularLocation>
</comment>
<organism evidence="8 9">
    <name type="scientific">Stagnihabitans tardus</name>
    <dbReference type="NCBI Taxonomy" id="2699202"/>
    <lineage>
        <taxon>Bacteria</taxon>
        <taxon>Pseudomonadati</taxon>
        <taxon>Pseudomonadota</taxon>
        <taxon>Alphaproteobacteria</taxon>
        <taxon>Rhodobacterales</taxon>
        <taxon>Paracoccaceae</taxon>
        <taxon>Stagnihabitans</taxon>
    </lineage>
</organism>
<feature type="transmembrane region" description="Helical" evidence="6">
    <location>
        <begin position="71"/>
        <end position="90"/>
    </location>
</feature>
<accession>A0AAE5BWH0</accession>
<feature type="transmembrane region" description="Helical" evidence="6">
    <location>
        <begin position="180"/>
        <end position="201"/>
    </location>
</feature>
<keyword evidence="5 6" id="KW-0472">Membrane</keyword>
<evidence type="ECO:0000259" key="7">
    <source>
        <dbReference type="Pfam" id="PF00892"/>
    </source>
</evidence>
<dbReference type="PANTHER" id="PTHR22911">
    <property type="entry name" value="ACYL-MALONYL CONDENSING ENZYME-RELATED"/>
    <property type="match status" value="1"/>
</dbReference>
<dbReference type="Proteomes" id="UP001193501">
    <property type="component" value="Unassembled WGS sequence"/>
</dbReference>
<proteinExistence type="inferred from homology"/>
<keyword evidence="3 6" id="KW-0812">Transmembrane</keyword>
<dbReference type="PANTHER" id="PTHR22911:SF6">
    <property type="entry name" value="SOLUTE CARRIER FAMILY 35 MEMBER G1"/>
    <property type="match status" value="1"/>
</dbReference>
<evidence type="ECO:0000256" key="5">
    <source>
        <dbReference type="ARBA" id="ARBA00023136"/>
    </source>
</evidence>
<keyword evidence="9" id="KW-1185">Reference proteome</keyword>
<dbReference type="Pfam" id="PF00892">
    <property type="entry name" value="EamA"/>
    <property type="match status" value="1"/>
</dbReference>
<dbReference type="InterPro" id="IPR037185">
    <property type="entry name" value="EmrE-like"/>
</dbReference>
<evidence type="ECO:0000256" key="6">
    <source>
        <dbReference type="SAM" id="Phobius"/>
    </source>
</evidence>
<evidence type="ECO:0000313" key="9">
    <source>
        <dbReference type="Proteomes" id="UP001193501"/>
    </source>
</evidence>
<feature type="domain" description="EamA" evidence="7">
    <location>
        <begin position="8"/>
        <end position="141"/>
    </location>
</feature>
<protein>
    <submittedName>
        <fullName evidence="8">EamA family transporter</fullName>
    </submittedName>
</protein>
<sequence>MALSDNTRGILLMCGSMLGFTVNDGLMKAATEHMPLFQAIFLRGLIATFGIYVLARAQGVRQFLPQGRDRFWVLARTFGEIVSTATFLIALTQMPIANLSAILQSLPLAVTLAAAVFLREPIGWQRLAAILVGFVGVLIIIRPGAEDFSFWSVLGLISVAGVVLRDIATRKFSREMPSTVGAVWAAVAVMVMGGLVTAWQGWQPLALRPTLEVGAAGIFIIAGYLFAVRVMRVGELAVVAPFRYTSLLWAILIGWLVFGDLPDVQTSLGSGIVVASGVYIFMRERFARR</sequence>
<comment type="similarity">
    <text evidence="2">Belongs to the drug/metabolite transporter (DMT) superfamily. 10 TMS drug/metabolite exporter (DME) (TC 2.A.7.3) family.</text>
</comment>
<comment type="caution">
    <text evidence="8">The sequence shown here is derived from an EMBL/GenBank/DDBJ whole genome shotgun (WGS) entry which is preliminary data.</text>
</comment>
<evidence type="ECO:0000256" key="1">
    <source>
        <dbReference type="ARBA" id="ARBA00004141"/>
    </source>
</evidence>
<dbReference type="InterPro" id="IPR000620">
    <property type="entry name" value="EamA_dom"/>
</dbReference>
<feature type="transmembrane region" description="Helical" evidence="6">
    <location>
        <begin position="264"/>
        <end position="282"/>
    </location>
</feature>
<feature type="transmembrane region" description="Helical" evidence="6">
    <location>
        <begin position="213"/>
        <end position="231"/>
    </location>
</feature>
<evidence type="ECO:0000256" key="3">
    <source>
        <dbReference type="ARBA" id="ARBA00022692"/>
    </source>
</evidence>
<dbReference type="RefSeq" id="WP_168776103.1">
    <property type="nucleotide sequence ID" value="NZ_JAABNR010000020.1"/>
</dbReference>
<evidence type="ECO:0000256" key="4">
    <source>
        <dbReference type="ARBA" id="ARBA00022989"/>
    </source>
</evidence>
<reference evidence="8" key="1">
    <citation type="submission" date="2020-01" db="EMBL/GenBank/DDBJ databases">
        <authorList>
            <person name="Chen W.-M."/>
        </authorList>
    </citation>
    <scope>NUCLEOTIDE SEQUENCE</scope>
    <source>
        <strain evidence="8">CYK-10</strain>
    </source>
</reference>
<name>A0AAE5BWH0_9RHOB</name>
<dbReference type="Gene3D" id="1.10.3730.20">
    <property type="match status" value="1"/>
</dbReference>
<feature type="transmembrane region" description="Helical" evidence="6">
    <location>
        <begin position="36"/>
        <end position="55"/>
    </location>
</feature>
<gene>
    <name evidence="8" type="ORF">GV832_17065</name>
</gene>
<dbReference type="GO" id="GO:0016020">
    <property type="term" value="C:membrane"/>
    <property type="evidence" value="ECO:0007669"/>
    <property type="project" value="UniProtKB-SubCell"/>
</dbReference>
<evidence type="ECO:0000256" key="2">
    <source>
        <dbReference type="ARBA" id="ARBA00009853"/>
    </source>
</evidence>
<dbReference type="EMBL" id="JAABNR010000020">
    <property type="protein sequence ID" value="NBZ89302.1"/>
    <property type="molecule type" value="Genomic_DNA"/>
</dbReference>
<feature type="transmembrane region" description="Helical" evidence="6">
    <location>
        <begin position="148"/>
        <end position="168"/>
    </location>
</feature>
<evidence type="ECO:0000313" key="8">
    <source>
        <dbReference type="EMBL" id="NBZ89302.1"/>
    </source>
</evidence>
<dbReference type="SUPFAM" id="SSF103481">
    <property type="entry name" value="Multidrug resistance efflux transporter EmrE"/>
    <property type="match status" value="2"/>
</dbReference>
<dbReference type="AlphaFoldDB" id="A0AAE5BWH0"/>
<keyword evidence="4 6" id="KW-1133">Transmembrane helix</keyword>
<feature type="transmembrane region" description="Helical" evidence="6">
    <location>
        <begin position="238"/>
        <end position="258"/>
    </location>
</feature>